<protein>
    <submittedName>
        <fullName evidence="8">MFS transporter</fullName>
    </submittedName>
</protein>
<dbReference type="PANTHER" id="PTHR43124:SF3">
    <property type="entry name" value="CHLORAMPHENICOL EFFLUX PUMP RV0191"/>
    <property type="match status" value="1"/>
</dbReference>
<dbReference type="GO" id="GO:0022857">
    <property type="term" value="F:transmembrane transporter activity"/>
    <property type="evidence" value="ECO:0007669"/>
    <property type="project" value="InterPro"/>
</dbReference>
<feature type="transmembrane region" description="Helical" evidence="6">
    <location>
        <begin position="286"/>
        <end position="304"/>
    </location>
</feature>
<feature type="transmembrane region" description="Helical" evidence="6">
    <location>
        <begin position="20"/>
        <end position="44"/>
    </location>
</feature>
<dbReference type="PROSITE" id="PS50850">
    <property type="entry name" value="MFS"/>
    <property type="match status" value="1"/>
</dbReference>
<dbReference type="InterPro" id="IPR020846">
    <property type="entry name" value="MFS_dom"/>
</dbReference>
<dbReference type="SUPFAM" id="SSF103473">
    <property type="entry name" value="MFS general substrate transporter"/>
    <property type="match status" value="1"/>
</dbReference>
<accession>A0A934UUP9</accession>
<organism evidence="8 9">
    <name type="scientific">Leucobacter chromiisoli</name>
    <dbReference type="NCBI Taxonomy" id="2796471"/>
    <lineage>
        <taxon>Bacteria</taxon>
        <taxon>Bacillati</taxon>
        <taxon>Actinomycetota</taxon>
        <taxon>Actinomycetes</taxon>
        <taxon>Micrococcales</taxon>
        <taxon>Microbacteriaceae</taxon>
        <taxon>Leucobacter</taxon>
    </lineage>
</organism>
<evidence type="ECO:0000313" key="9">
    <source>
        <dbReference type="Proteomes" id="UP000608530"/>
    </source>
</evidence>
<dbReference type="InterPro" id="IPR050189">
    <property type="entry name" value="MFS_Efflux_Transporters"/>
</dbReference>
<comment type="caution">
    <text evidence="8">The sequence shown here is derived from an EMBL/GenBank/DDBJ whole genome shotgun (WGS) entry which is preliminary data.</text>
</comment>
<sequence length="411" mass="42969">MDLESTAVRRVRRSRPGTAVGIVALSTLLTMSVWFSATFVLPSLSLEWKLSEGQTSLLTIAVQGGFVVGALGSTASGLADGLSPRKLMCFGAFGAAFCNAGLLWCDDLMWAVPARFGTGMFLALVYPPALKEVSTWFVRGRGKALGLMIGALTLGSALPHLVGAAGGLDWRVVIAATSLLGIAGGLVVLLVRGQGPYPFPRRPFSFAAGFRSMRTREVALANVGYVGHMWELYAMWAGVGAFILSLPELSRPSSGVLAPILAFFCIGVGAVGSFVGGVLSDRWGRARAAFISLVCSGAAALALGLTYQALPFWVIIALCGFWGFWVIADSAQFSALVAENAEPEYVGGALSLQLALGYTTTALTLWLVPQIVEHASWNLALCVLAIGPALGAAAMWAVDKQSAARMATAGS</sequence>
<feature type="transmembrane region" description="Helical" evidence="6">
    <location>
        <begin position="349"/>
        <end position="369"/>
    </location>
</feature>
<feature type="domain" description="Major facilitator superfamily (MFS) profile" evidence="7">
    <location>
        <begin position="19"/>
        <end position="403"/>
    </location>
</feature>
<comment type="subcellular location">
    <subcellularLocation>
        <location evidence="1">Cell membrane</location>
        <topology evidence="1">Multi-pass membrane protein</topology>
    </subcellularLocation>
</comment>
<dbReference type="EMBL" id="JAEHOH010000010">
    <property type="protein sequence ID" value="MBK0419045.1"/>
    <property type="molecule type" value="Genomic_DNA"/>
</dbReference>
<feature type="transmembrane region" description="Helical" evidence="6">
    <location>
        <begin position="219"/>
        <end position="244"/>
    </location>
</feature>
<evidence type="ECO:0000256" key="4">
    <source>
        <dbReference type="ARBA" id="ARBA00022989"/>
    </source>
</evidence>
<feature type="transmembrane region" description="Helical" evidence="6">
    <location>
        <begin position="256"/>
        <end position="279"/>
    </location>
</feature>
<dbReference type="Proteomes" id="UP000608530">
    <property type="component" value="Unassembled WGS sequence"/>
</dbReference>
<evidence type="ECO:0000313" key="8">
    <source>
        <dbReference type="EMBL" id="MBK0419045.1"/>
    </source>
</evidence>
<evidence type="ECO:0000259" key="7">
    <source>
        <dbReference type="PROSITE" id="PS50850"/>
    </source>
</evidence>
<feature type="transmembrane region" description="Helical" evidence="6">
    <location>
        <begin position="375"/>
        <end position="398"/>
    </location>
</feature>
<evidence type="ECO:0000256" key="3">
    <source>
        <dbReference type="ARBA" id="ARBA00022692"/>
    </source>
</evidence>
<feature type="transmembrane region" description="Helical" evidence="6">
    <location>
        <begin position="168"/>
        <end position="191"/>
    </location>
</feature>
<keyword evidence="9" id="KW-1185">Reference proteome</keyword>
<keyword evidence="5 6" id="KW-0472">Membrane</keyword>
<reference evidence="8" key="1">
    <citation type="submission" date="2020-12" db="EMBL/GenBank/DDBJ databases">
        <title>Leucobacter sp. CAS1, isolated from Chromium sludge.</title>
        <authorList>
            <person name="Xu Z."/>
        </authorList>
    </citation>
    <scope>NUCLEOTIDE SEQUENCE</scope>
    <source>
        <strain evidence="8">CSA1</strain>
    </source>
</reference>
<feature type="transmembrane region" description="Helical" evidence="6">
    <location>
        <begin position="56"/>
        <end position="75"/>
    </location>
</feature>
<dbReference type="InterPro" id="IPR011701">
    <property type="entry name" value="MFS"/>
</dbReference>
<name>A0A934UUP9_9MICO</name>
<evidence type="ECO:0000256" key="6">
    <source>
        <dbReference type="SAM" id="Phobius"/>
    </source>
</evidence>
<dbReference type="Gene3D" id="1.20.1250.20">
    <property type="entry name" value="MFS general substrate transporter like domains"/>
    <property type="match status" value="2"/>
</dbReference>
<dbReference type="PANTHER" id="PTHR43124">
    <property type="entry name" value="PURINE EFFLUX PUMP PBUE"/>
    <property type="match status" value="1"/>
</dbReference>
<evidence type="ECO:0000256" key="2">
    <source>
        <dbReference type="ARBA" id="ARBA00022475"/>
    </source>
</evidence>
<keyword evidence="4 6" id="KW-1133">Transmembrane helix</keyword>
<dbReference type="Pfam" id="PF07690">
    <property type="entry name" value="MFS_1"/>
    <property type="match status" value="1"/>
</dbReference>
<feature type="transmembrane region" description="Helical" evidence="6">
    <location>
        <begin position="142"/>
        <end position="162"/>
    </location>
</feature>
<dbReference type="GO" id="GO:0005886">
    <property type="term" value="C:plasma membrane"/>
    <property type="evidence" value="ECO:0007669"/>
    <property type="project" value="UniProtKB-SubCell"/>
</dbReference>
<evidence type="ECO:0000256" key="1">
    <source>
        <dbReference type="ARBA" id="ARBA00004651"/>
    </source>
</evidence>
<keyword evidence="2" id="KW-1003">Cell membrane</keyword>
<dbReference type="AlphaFoldDB" id="A0A934UUP9"/>
<proteinExistence type="predicted"/>
<dbReference type="InterPro" id="IPR036259">
    <property type="entry name" value="MFS_trans_sf"/>
</dbReference>
<gene>
    <name evidence="8" type="ORF">JD276_08350</name>
</gene>
<evidence type="ECO:0000256" key="5">
    <source>
        <dbReference type="ARBA" id="ARBA00023136"/>
    </source>
</evidence>
<dbReference type="RefSeq" id="WP_200115184.1">
    <property type="nucleotide sequence ID" value="NZ_JAEHOH010000010.1"/>
</dbReference>
<keyword evidence="3 6" id="KW-0812">Transmembrane</keyword>